<keyword evidence="2" id="KW-0238">DNA-binding</keyword>
<dbReference type="PROSITE" id="PS01124">
    <property type="entry name" value="HTH_ARAC_FAMILY_2"/>
    <property type="match status" value="1"/>
</dbReference>
<organism evidence="5 6">
    <name type="scientific">Mycobacterium pinniadriaticum</name>
    <dbReference type="NCBI Taxonomy" id="2994102"/>
    <lineage>
        <taxon>Bacteria</taxon>
        <taxon>Bacillati</taxon>
        <taxon>Actinomycetota</taxon>
        <taxon>Actinomycetes</taxon>
        <taxon>Mycobacteriales</taxon>
        <taxon>Mycobacteriaceae</taxon>
        <taxon>Mycobacterium</taxon>
    </lineage>
</organism>
<keyword evidence="1" id="KW-0805">Transcription regulation</keyword>
<keyword evidence="3" id="KW-0804">Transcription</keyword>
<reference evidence="5 6" key="1">
    <citation type="submission" date="2022-11" db="EMBL/GenBank/DDBJ databases">
        <title>Mycobacterium sp. nov.</title>
        <authorList>
            <person name="Papic B."/>
            <person name="Spicic S."/>
            <person name="Duvnjak S."/>
        </authorList>
    </citation>
    <scope>NUCLEOTIDE SEQUENCE [LARGE SCALE GENOMIC DNA]</scope>
    <source>
        <strain evidence="5 6">CVI_P4</strain>
    </source>
</reference>
<evidence type="ECO:0000259" key="4">
    <source>
        <dbReference type="PROSITE" id="PS01124"/>
    </source>
</evidence>
<evidence type="ECO:0000256" key="3">
    <source>
        <dbReference type="ARBA" id="ARBA00023163"/>
    </source>
</evidence>
<dbReference type="Gene3D" id="3.40.50.880">
    <property type="match status" value="1"/>
</dbReference>
<evidence type="ECO:0000256" key="2">
    <source>
        <dbReference type="ARBA" id="ARBA00023125"/>
    </source>
</evidence>
<dbReference type="Pfam" id="PF12833">
    <property type="entry name" value="HTH_18"/>
    <property type="match status" value="1"/>
</dbReference>
<dbReference type="InterPro" id="IPR018062">
    <property type="entry name" value="HTH_AraC-typ_CS"/>
</dbReference>
<accession>A0ABT3S8G4</accession>
<dbReference type="Proteomes" id="UP001300745">
    <property type="component" value="Unassembled WGS sequence"/>
</dbReference>
<dbReference type="Pfam" id="PF01965">
    <property type="entry name" value="DJ-1_PfpI"/>
    <property type="match status" value="1"/>
</dbReference>
<dbReference type="InterPro" id="IPR052158">
    <property type="entry name" value="INH-QAR"/>
</dbReference>
<dbReference type="EMBL" id="JAPJDO010000001">
    <property type="protein sequence ID" value="MCX2935197.1"/>
    <property type="molecule type" value="Genomic_DNA"/>
</dbReference>
<dbReference type="PANTHER" id="PTHR43130">
    <property type="entry name" value="ARAC-FAMILY TRANSCRIPTIONAL REGULATOR"/>
    <property type="match status" value="1"/>
</dbReference>
<dbReference type="PROSITE" id="PS00041">
    <property type="entry name" value="HTH_ARAC_FAMILY_1"/>
    <property type="match status" value="1"/>
</dbReference>
<proteinExistence type="predicted"/>
<dbReference type="Gene3D" id="1.10.10.60">
    <property type="entry name" value="Homeodomain-like"/>
    <property type="match status" value="1"/>
</dbReference>
<evidence type="ECO:0000313" key="6">
    <source>
        <dbReference type="Proteomes" id="UP001300745"/>
    </source>
</evidence>
<dbReference type="InterPro" id="IPR029062">
    <property type="entry name" value="Class_I_gatase-like"/>
</dbReference>
<keyword evidence="6" id="KW-1185">Reference proteome</keyword>
<evidence type="ECO:0000313" key="5">
    <source>
        <dbReference type="EMBL" id="MCX2935197.1"/>
    </source>
</evidence>
<gene>
    <name evidence="5" type="ORF">ORI27_00645</name>
</gene>
<protein>
    <submittedName>
        <fullName evidence="5">Helix-turn-helix domain-containing protein</fullName>
    </submittedName>
</protein>
<feature type="domain" description="HTH araC/xylS-type" evidence="4">
    <location>
        <begin position="228"/>
        <end position="326"/>
    </location>
</feature>
<comment type="caution">
    <text evidence="5">The sequence shown here is derived from an EMBL/GenBank/DDBJ whole genome shotgun (WGS) entry which is preliminary data.</text>
</comment>
<dbReference type="InterPro" id="IPR002818">
    <property type="entry name" value="DJ-1/PfpI"/>
</dbReference>
<sequence>MIIGVLAIDDVVGYELMIPGQIFGMANIAAAESTDVDWGSAGRRTSPFEVRLCGRRSSVNTAADFGMVNIRTPFGLDGLDDADLVIVPGTGNFLESPQPQVLSTLSDIAGRGARVASFCVGAFTLAAAGLLDGRRATTHWQFAGEFARRYPRVDIDPRLLFIDEGPVLTSAGVSSGIDLCLHVIRQNCGPELARRTARRVVVSAWRDGGQAQYMENPGSADTEYPPLQRTVDWMRENSLMALDLQAIADHAAISVRSLNRQFREHFGTTPMGMLTTIRVDRSRRLLETTTLPMEQIATQAGFGSYASLRYHFLRSVGISPQKYRQTYAVTR</sequence>
<dbReference type="SUPFAM" id="SSF46689">
    <property type="entry name" value="Homeodomain-like"/>
    <property type="match status" value="2"/>
</dbReference>
<dbReference type="CDD" id="cd03137">
    <property type="entry name" value="GATase1_AraC_1"/>
    <property type="match status" value="1"/>
</dbReference>
<dbReference type="InterPro" id="IPR009057">
    <property type="entry name" value="Homeodomain-like_sf"/>
</dbReference>
<evidence type="ECO:0000256" key="1">
    <source>
        <dbReference type="ARBA" id="ARBA00023015"/>
    </source>
</evidence>
<dbReference type="InterPro" id="IPR018060">
    <property type="entry name" value="HTH_AraC"/>
</dbReference>
<dbReference type="PANTHER" id="PTHR43130:SF3">
    <property type="entry name" value="HTH-TYPE TRANSCRIPTIONAL REGULATOR RV1931C"/>
    <property type="match status" value="1"/>
</dbReference>
<name>A0ABT3S8G4_9MYCO</name>
<dbReference type="SUPFAM" id="SSF52317">
    <property type="entry name" value="Class I glutamine amidotransferase-like"/>
    <property type="match status" value="1"/>
</dbReference>
<dbReference type="SMART" id="SM00342">
    <property type="entry name" value="HTH_ARAC"/>
    <property type="match status" value="1"/>
</dbReference>
<dbReference type="RefSeq" id="WP_265994717.1">
    <property type="nucleotide sequence ID" value="NZ_JAPJDN010000001.1"/>
</dbReference>